<evidence type="ECO:0000313" key="2">
    <source>
        <dbReference type="EMBL" id="CAK9092349.1"/>
    </source>
</evidence>
<reference evidence="2 3" key="1">
    <citation type="submission" date="2024-02" db="EMBL/GenBank/DDBJ databases">
        <authorList>
            <person name="Chen Y."/>
            <person name="Shah S."/>
            <person name="Dougan E. K."/>
            <person name="Thang M."/>
            <person name="Chan C."/>
        </authorList>
    </citation>
    <scope>NUCLEOTIDE SEQUENCE [LARGE SCALE GENOMIC DNA]</scope>
</reference>
<feature type="compositionally biased region" description="Basic and acidic residues" evidence="1">
    <location>
        <begin position="102"/>
        <end position="220"/>
    </location>
</feature>
<keyword evidence="3" id="KW-1185">Reference proteome</keyword>
<accession>A0ABP0QWE7</accession>
<feature type="compositionally biased region" description="Acidic residues" evidence="1">
    <location>
        <begin position="284"/>
        <end position="359"/>
    </location>
</feature>
<feature type="region of interest" description="Disordered" evidence="1">
    <location>
        <begin position="1"/>
        <end position="239"/>
    </location>
</feature>
<gene>
    <name evidence="2" type="ORF">SCF082_LOCUS43462</name>
</gene>
<feature type="region of interest" description="Disordered" evidence="1">
    <location>
        <begin position="258"/>
        <end position="385"/>
    </location>
</feature>
<sequence length="974" mass="109382">MVGKGGKGPAPEPGNRPSALRKPTGKDALAKKLTKDIRMHAKESKTKKQTDQKGKDAKDKPEEKDTKKQKQAKKEEKTGKDKEVEKTQSKKQGKAQAQQKIQEVKEEEKQKEKKEKTQKQKKDKEGKGSSKKDGEEKKEHKEVKESRKEKKEKKEAKESAKEKKEKKEAKESGKEKKDVKQAEKKRSKKKEDEKKEKKEEASAAKEGKKRGNDGKDEAVKPKKAKVTSPATPDTMVGGKRALAEAKLQDLMSTLETFSDDLDVEDTDMELGGSSTAPSSKPLEVEEEEETEVDEEEEEGEEENDQAEEEEGDEESESEENECDEEGDEVGSEEDAEEDEEEDEDRNEAEEEEDEGESSDSADYGLDGSESDSEDEKDPTALSECRALVPVVKETSDRTSDLEKATRNSTTNKREWDTFNRRLTSSKNAAVAGLSEHVAKNKVDLFNIWLDNGHDVQGACLELTRRAEATQRATAGWEAVQGRELRKRYGDNEEKFNKVVKAREAAGLFYEDQDFPGDVDETWYFMRVGSSFKTENTTSESVNITAASRLDKAGLQALTDESDGVLRAGALPEISGLSQQQNKGLLTAMAQVQKNVNAEIAKLIAWSLHYASLGTAPTQGYYGEPFPPNSYRSEMAGKELANGWKACYFACKADLKARKYMRNFRRYYLCAQLCDTCLASTRKGTPDAMHAGNYNADAAWRLTVLDHDTYVAMENPDTVSPFSLIEGFNVETVAYDFLHQIYLGTARDLIASGVRTLILRGAYDHLQSDDLDTILDVVQKEMHNDCASNGSYLPCKPVLCTASIGGLSDYAEMSSRYKASTIKLMVWWLAMKTSAIAEHSEDTVLQVLATCAWSLQRVVEIQDSGGMVLTQTDANDAGDLLRLHIKAFVWLALYFKPRKLWLFKIRPKTHYNFHMAERLKLWRVNHNILDTFQDESYLGKLKSIALKAHGGTMVLRVMQRYLLTLALYMHHYQSD</sequence>
<proteinExistence type="predicted"/>
<name>A0ABP0QWE7_9DINO</name>
<comment type="caution">
    <text evidence="2">The sequence shown here is derived from an EMBL/GenBank/DDBJ whole genome shotgun (WGS) entry which is preliminary data.</text>
</comment>
<evidence type="ECO:0000256" key="1">
    <source>
        <dbReference type="SAM" id="MobiDB-lite"/>
    </source>
</evidence>
<organism evidence="2 3">
    <name type="scientific">Durusdinium trenchii</name>
    <dbReference type="NCBI Taxonomy" id="1381693"/>
    <lineage>
        <taxon>Eukaryota</taxon>
        <taxon>Sar</taxon>
        <taxon>Alveolata</taxon>
        <taxon>Dinophyceae</taxon>
        <taxon>Suessiales</taxon>
        <taxon>Symbiodiniaceae</taxon>
        <taxon>Durusdinium</taxon>
    </lineage>
</organism>
<protein>
    <submittedName>
        <fullName evidence="2">Reticulocyte-binding protein 2 homolog a</fullName>
    </submittedName>
</protein>
<dbReference type="EMBL" id="CAXAMM010040304">
    <property type="protein sequence ID" value="CAK9092349.1"/>
    <property type="molecule type" value="Genomic_DNA"/>
</dbReference>
<dbReference type="Proteomes" id="UP001642464">
    <property type="component" value="Unassembled WGS sequence"/>
</dbReference>
<evidence type="ECO:0000313" key="3">
    <source>
        <dbReference type="Proteomes" id="UP001642464"/>
    </source>
</evidence>
<feature type="compositionally biased region" description="Basic and acidic residues" evidence="1">
    <location>
        <begin position="24"/>
        <end position="88"/>
    </location>
</feature>
<feature type="compositionally biased region" description="Acidic residues" evidence="1">
    <location>
        <begin position="258"/>
        <end position="268"/>
    </location>
</feature>